<name>A0A7W6HKW5_9HYPH</name>
<evidence type="ECO:0000259" key="5">
    <source>
        <dbReference type="PROSITE" id="PS50977"/>
    </source>
</evidence>
<keyword evidence="1" id="KW-0805">Transcription regulation</keyword>
<dbReference type="SUPFAM" id="SSF46689">
    <property type="entry name" value="Homeodomain-like"/>
    <property type="match status" value="1"/>
</dbReference>
<reference evidence="6 7" key="1">
    <citation type="submission" date="2020-08" db="EMBL/GenBank/DDBJ databases">
        <title>Genomic Encyclopedia of Type Strains, Phase IV (KMG-IV): sequencing the most valuable type-strain genomes for metagenomic binning, comparative biology and taxonomic classification.</title>
        <authorList>
            <person name="Goeker M."/>
        </authorList>
    </citation>
    <scope>NUCLEOTIDE SEQUENCE [LARGE SCALE GENOMIC DNA]</scope>
    <source>
        <strain evidence="6 7">DSM 100021</strain>
    </source>
</reference>
<dbReference type="PANTHER" id="PTHR30055">
    <property type="entry name" value="HTH-TYPE TRANSCRIPTIONAL REGULATOR RUTR"/>
    <property type="match status" value="1"/>
</dbReference>
<evidence type="ECO:0000313" key="6">
    <source>
        <dbReference type="EMBL" id="MBB4006853.1"/>
    </source>
</evidence>
<dbReference type="Pfam" id="PF17918">
    <property type="entry name" value="TetR_C_15"/>
    <property type="match status" value="1"/>
</dbReference>
<dbReference type="Pfam" id="PF00440">
    <property type="entry name" value="TetR_N"/>
    <property type="match status" value="1"/>
</dbReference>
<proteinExistence type="predicted"/>
<dbReference type="AlphaFoldDB" id="A0A7W6HKW5"/>
<feature type="domain" description="HTH tetR-type" evidence="5">
    <location>
        <begin position="22"/>
        <end position="82"/>
    </location>
</feature>
<gene>
    <name evidence="6" type="ORF">GGQ71_001089</name>
</gene>
<dbReference type="InterPro" id="IPR050109">
    <property type="entry name" value="HTH-type_TetR-like_transc_reg"/>
</dbReference>
<dbReference type="Gene3D" id="1.10.357.10">
    <property type="entry name" value="Tetracycline Repressor, domain 2"/>
    <property type="match status" value="1"/>
</dbReference>
<evidence type="ECO:0000256" key="3">
    <source>
        <dbReference type="ARBA" id="ARBA00023163"/>
    </source>
</evidence>
<dbReference type="InterPro" id="IPR009057">
    <property type="entry name" value="Homeodomain-like_sf"/>
</dbReference>
<protein>
    <submittedName>
        <fullName evidence="6">AcrR family transcriptional regulator</fullName>
    </submittedName>
</protein>
<dbReference type="PROSITE" id="PS50977">
    <property type="entry name" value="HTH_TETR_2"/>
    <property type="match status" value="1"/>
</dbReference>
<dbReference type="GO" id="GO:0003700">
    <property type="term" value="F:DNA-binding transcription factor activity"/>
    <property type="evidence" value="ECO:0007669"/>
    <property type="project" value="TreeGrafter"/>
</dbReference>
<dbReference type="PANTHER" id="PTHR30055:SF234">
    <property type="entry name" value="HTH-TYPE TRANSCRIPTIONAL REGULATOR BETI"/>
    <property type="match status" value="1"/>
</dbReference>
<dbReference type="EMBL" id="JACIED010000001">
    <property type="protein sequence ID" value="MBB4006853.1"/>
    <property type="molecule type" value="Genomic_DNA"/>
</dbReference>
<keyword evidence="2 4" id="KW-0238">DNA-binding</keyword>
<dbReference type="PRINTS" id="PR00455">
    <property type="entry name" value="HTHTETR"/>
</dbReference>
<evidence type="ECO:0000256" key="2">
    <source>
        <dbReference type="ARBA" id="ARBA00023125"/>
    </source>
</evidence>
<keyword evidence="3" id="KW-0804">Transcription</keyword>
<dbReference type="Proteomes" id="UP000544107">
    <property type="component" value="Unassembled WGS sequence"/>
</dbReference>
<evidence type="ECO:0000256" key="1">
    <source>
        <dbReference type="ARBA" id="ARBA00023015"/>
    </source>
</evidence>
<accession>A0A7W6HKW5</accession>
<dbReference type="InterPro" id="IPR001647">
    <property type="entry name" value="HTH_TetR"/>
</dbReference>
<evidence type="ECO:0000256" key="4">
    <source>
        <dbReference type="PROSITE-ProRule" id="PRU00335"/>
    </source>
</evidence>
<comment type="caution">
    <text evidence="6">The sequence shown here is derived from an EMBL/GenBank/DDBJ whole genome shotgun (WGS) entry which is preliminary data.</text>
</comment>
<evidence type="ECO:0000313" key="7">
    <source>
        <dbReference type="Proteomes" id="UP000544107"/>
    </source>
</evidence>
<dbReference type="GO" id="GO:0000976">
    <property type="term" value="F:transcription cis-regulatory region binding"/>
    <property type="evidence" value="ECO:0007669"/>
    <property type="project" value="TreeGrafter"/>
</dbReference>
<feature type="DNA-binding region" description="H-T-H motif" evidence="4">
    <location>
        <begin position="45"/>
        <end position="64"/>
    </location>
</feature>
<dbReference type="RefSeq" id="WP_324615720.1">
    <property type="nucleotide sequence ID" value="NZ_JACIED010000001.1"/>
</dbReference>
<dbReference type="InterPro" id="IPR041669">
    <property type="entry name" value="TetR_C_15"/>
</dbReference>
<organism evidence="6 7">
    <name type="scientific">Allorhizobium taibaishanense</name>
    <dbReference type="NCBI Taxonomy" id="887144"/>
    <lineage>
        <taxon>Bacteria</taxon>
        <taxon>Pseudomonadati</taxon>
        <taxon>Pseudomonadota</taxon>
        <taxon>Alphaproteobacteria</taxon>
        <taxon>Hyphomicrobiales</taxon>
        <taxon>Rhizobiaceae</taxon>
        <taxon>Rhizobium/Agrobacterium group</taxon>
        <taxon>Allorhizobium</taxon>
    </lineage>
</organism>
<sequence length="208" mass="22999">MSTRMAKSKPTMRKQPVQARSKVTVDAIVEAAARILSREGWTGFTTNKVAEAAGVSVGSYYQYFPDKHSLVSAIRERHLDDCRAVLKRAAESDGPLSRLIGELVDDIIAIHSIHSGLHRVLLDEIPNVEAFRDPESDFEKEYLGYFTALVGKHRKGDEHVSSRTIGVIMSDAVDGVVHNAARRGNLQSAAIRHELVRMMLLYLSSSDA</sequence>